<protein>
    <recommendedName>
        <fullName evidence="3">MalT-like TPR region domain-containing protein</fullName>
    </recommendedName>
</protein>
<evidence type="ECO:0000313" key="2">
    <source>
        <dbReference type="Proteomes" id="UP000029548"/>
    </source>
</evidence>
<dbReference type="RefSeq" id="WP_035123053.1">
    <property type="nucleotide sequence ID" value="NZ_JRNE01000069.1"/>
</dbReference>
<organism evidence="1 2">
    <name type="scientific">Corynebacterium freneyi DNF00450</name>
    <dbReference type="NCBI Taxonomy" id="1287475"/>
    <lineage>
        <taxon>Bacteria</taxon>
        <taxon>Bacillati</taxon>
        <taxon>Actinomycetota</taxon>
        <taxon>Actinomycetes</taxon>
        <taxon>Mycobacteriales</taxon>
        <taxon>Corynebacteriaceae</taxon>
        <taxon>Corynebacterium</taxon>
    </lineage>
</organism>
<dbReference type="EMBL" id="JRNE01000069">
    <property type="protein sequence ID" value="KGF15773.1"/>
    <property type="molecule type" value="Genomic_DNA"/>
</dbReference>
<accession>A0A095Y0I3</accession>
<evidence type="ECO:0000313" key="1">
    <source>
        <dbReference type="EMBL" id="KGF15773.1"/>
    </source>
</evidence>
<sequence length="477" mass="50694">MTTIDAHHRLRALLTRAEALLERGEPGWRELLDDARAMAEALDADPAADPSVRDDARMRLGLFDGHVAMLDGDGRKALAHLDSALDHFERHRIRSGLPRESFGDVEFSLRSARLAVLHHLDERDAVDAEHAELLAIAGHTADPEDREIHLLFITGDLARDRNDPHTAVAAYRQAVRAARKRRDLLGPALVSLAGAEAAVGDATAAERTVARAGAVVADQPDQMARLQEAKLAIAALRADAGALSAAADDYLELATEHADAIHRSMLTEAAAGTGLAARHRGDHAGAAAHYLELADRAATRTHRAQLLARAAEAIHDGAAATADAAARARAWSLLDDADALVADDPSMAAGLTVLRAVLATRWPYTTHDEYRELLPHVQAAAIAMRHTALAADTPQARRAHAAAHATTAIELACHIAFITGRADQVAAMVDFAAATPALRAVGPSLLVGPPPPTPGLDDAHHIASRRFGVRERAFGQP</sequence>
<dbReference type="Proteomes" id="UP000029548">
    <property type="component" value="Unassembled WGS sequence"/>
</dbReference>
<evidence type="ECO:0008006" key="3">
    <source>
        <dbReference type="Google" id="ProtNLM"/>
    </source>
</evidence>
<proteinExistence type="predicted"/>
<dbReference type="AlphaFoldDB" id="A0A095Y0I3"/>
<name>A0A095Y0I3_9CORY</name>
<reference evidence="1 2" key="1">
    <citation type="submission" date="2014-07" db="EMBL/GenBank/DDBJ databases">
        <authorList>
            <person name="McCorrison J."/>
            <person name="Sanka R."/>
            <person name="Torralba M."/>
            <person name="Gillis M."/>
            <person name="Haft D.H."/>
            <person name="Methe B."/>
            <person name="Sutton G."/>
            <person name="Nelson K.E."/>
        </authorList>
    </citation>
    <scope>NUCLEOTIDE SEQUENCE [LARGE SCALE GENOMIC DNA]</scope>
    <source>
        <strain evidence="1 2">DNF00450</strain>
    </source>
</reference>
<gene>
    <name evidence="1" type="ORF">HMPREF1650_10240</name>
</gene>
<comment type="caution">
    <text evidence="1">The sequence shown here is derived from an EMBL/GenBank/DDBJ whole genome shotgun (WGS) entry which is preliminary data.</text>
</comment>